<accession>A0ABV7MSS2</accession>
<dbReference type="Proteomes" id="UP001595648">
    <property type="component" value="Unassembled WGS sequence"/>
</dbReference>
<evidence type="ECO:0000313" key="1">
    <source>
        <dbReference type="EMBL" id="MFC3324324.1"/>
    </source>
</evidence>
<protein>
    <submittedName>
        <fullName evidence="1">DUF4279 domain-containing protein</fullName>
    </submittedName>
</protein>
<reference evidence="2" key="1">
    <citation type="journal article" date="2019" name="Int. J. Syst. Evol. Microbiol.">
        <title>The Global Catalogue of Microorganisms (GCM) 10K type strain sequencing project: providing services to taxonomists for standard genome sequencing and annotation.</title>
        <authorList>
            <consortium name="The Broad Institute Genomics Platform"/>
            <consortium name="The Broad Institute Genome Sequencing Center for Infectious Disease"/>
            <person name="Wu L."/>
            <person name="Ma J."/>
        </authorList>
    </citation>
    <scope>NUCLEOTIDE SEQUENCE [LARGE SCALE GENOMIC DNA]</scope>
    <source>
        <strain evidence="2">ICMP 19515</strain>
    </source>
</reference>
<name>A0ABV7MSS2_9HYPH</name>
<organism evidence="1 2">
    <name type="scientific">Mesorhizobium cantuariense</name>
    <dbReference type="NCBI Taxonomy" id="1300275"/>
    <lineage>
        <taxon>Bacteria</taxon>
        <taxon>Pseudomonadati</taxon>
        <taxon>Pseudomonadota</taxon>
        <taxon>Alphaproteobacteria</taxon>
        <taxon>Hyphomicrobiales</taxon>
        <taxon>Phyllobacteriaceae</taxon>
        <taxon>Mesorhizobium</taxon>
    </lineage>
</organism>
<gene>
    <name evidence="1" type="ORF">ACFOJ9_21550</name>
</gene>
<proteinExistence type="predicted"/>
<comment type="caution">
    <text evidence="1">The sequence shown here is derived from an EMBL/GenBank/DDBJ whole genome shotgun (WGS) entry which is preliminary data.</text>
</comment>
<evidence type="ECO:0000313" key="2">
    <source>
        <dbReference type="Proteomes" id="UP001595648"/>
    </source>
</evidence>
<dbReference type="RefSeq" id="WP_378981110.1">
    <property type="nucleotide sequence ID" value="NZ_JBHRVD010000001.1"/>
</dbReference>
<sequence length="115" mass="12491">MSAAEISKQLAMEPDHAVLKGSLRNPVRETPRRHGWSLQCRFEGEVDLDVAVASVLKRVEGLVSTIGSLSQQGVIKVSVALAIAESKEVLPMFFESGTIKTIGDLGATFDIEYFD</sequence>
<dbReference type="Pfam" id="PF14106">
    <property type="entry name" value="DUF4279"/>
    <property type="match status" value="1"/>
</dbReference>
<dbReference type="InterPro" id="IPR025459">
    <property type="entry name" value="DUF4279"/>
</dbReference>
<keyword evidence="2" id="KW-1185">Reference proteome</keyword>
<dbReference type="EMBL" id="JBHRVD010000001">
    <property type="protein sequence ID" value="MFC3324324.1"/>
    <property type="molecule type" value="Genomic_DNA"/>
</dbReference>